<accession>A0AAN9XCP4</accession>
<evidence type="ECO:0000313" key="2">
    <source>
        <dbReference type="EMBL" id="KAK7388020.1"/>
    </source>
</evidence>
<protein>
    <submittedName>
        <fullName evidence="2">Uncharacterized protein</fullName>
    </submittedName>
</protein>
<name>A0AAN9XCP4_PSOTE</name>
<dbReference type="Proteomes" id="UP001386955">
    <property type="component" value="Unassembled WGS sequence"/>
</dbReference>
<gene>
    <name evidence="2" type="ORF">VNO78_22821</name>
</gene>
<organism evidence="2 3">
    <name type="scientific">Psophocarpus tetragonolobus</name>
    <name type="common">Winged bean</name>
    <name type="synonym">Dolichos tetragonolobus</name>
    <dbReference type="NCBI Taxonomy" id="3891"/>
    <lineage>
        <taxon>Eukaryota</taxon>
        <taxon>Viridiplantae</taxon>
        <taxon>Streptophyta</taxon>
        <taxon>Embryophyta</taxon>
        <taxon>Tracheophyta</taxon>
        <taxon>Spermatophyta</taxon>
        <taxon>Magnoliopsida</taxon>
        <taxon>eudicotyledons</taxon>
        <taxon>Gunneridae</taxon>
        <taxon>Pentapetalae</taxon>
        <taxon>rosids</taxon>
        <taxon>fabids</taxon>
        <taxon>Fabales</taxon>
        <taxon>Fabaceae</taxon>
        <taxon>Papilionoideae</taxon>
        <taxon>50 kb inversion clade</taxon>
        <taxon>NPAAA clade</taxon>
        <taxon>indigoferoid/millettioid clade</taxon>
        <taxon>Phaseoleae</taxon>
        <taxon>Psophocarpus</taxon>
    </lineage>
</organism>
<feature type="compositionally biased region" description="Gly residues" evidence="1">
    <location>
        <begin position="1"/>
        <end position="23"/>
    </location>
</feature>
<keyword evidence="3" id="KW-1185">Reference proteome</keyword>
<sequence length="95" mass="9647">MSGERAGGSGGGEGGAGACGDLGGWHAEAEGNRGGYSVAGLRGQHDLSYHGGSRRCDSSFGDFVSVRHQSRQAKGIILFTSTPLPISTTLPLGKK</sequence>
<reference evidence="2 3" key="1">
    <citation type="submission" date="2024-01" db="EMBL/GenBank/DDBJ databases">
        <title>The genomes of 5 underutilized Papilionoideae crops provide insights into root nodulation and disease resistanc.</title>
        <authorList>
            <person name="Jiang F."/>
        </authorList>
    </citation>
    <scope>NUCLEOTIDE SEQUENCE [LARGE SCALE GENOMIC DNA]</scope>
    <source>
        <strain evidence="2">DUOXIRENSHENG_FW03</strain>
        <tissue evidence="2">Leaves</tissue>
    </source>
</reference>
<dbReference type="AlphaFoldDB" id="A0AAN9XCP4"/>
<evidence type="ECO:0000256" key="1">
    <source>
        <dbReference type="SAM" id="MobiDB-lite"/>
    </source>
</evidence>
<dbReference type="EMBL" id="JAYMYS010000006">
    <property type="protein sequence ID" value="KAK7388020.1"/>
    <property type="molecule type" value="Genomic_DNA"/>
</dbReference>
<proteinExistence type="predicted"/>
<feature type="region of interest" description="Disordered" evidence="1">
    <location>
        <begin position="1"/>
        <end position="24"/>
    </location>
</feature>
<comment type="caution">
    <text evidence="2">The sequence shown here is derived from an EMBL/GenBank/DDBJ whole genome shotgun (WGS) entry which is preliminary data.</text>
</comment>
<evidence type="ECO:0000313" key="3">
    <source>
        <dbReference type="Proteomes" id="UP001386955"/>
    </source>
</evidence>